<accession>A0A1R3V498</accession>
<evidence type="ECO:0000313" key="1">
    <source>
        <dbReference type="EMBL" id="SIT53575.1"/>
    </source>
</evidence>
<dbReference type="AlphaFoldDB" id="A0A1R3V498"/>
<name>A0A1R3V498_9HYPH</name>
<sequence>MHVVAADCRTHRCKAFETRRLKLRVTGAISETEKIDERARNHFIQESKTYPITFDSNSKN</sequence>
<evidence type="ECO:0000313" key="2">
    <source>
        <dbReference type="Proteomes" id="UP000188388"/>
    </source>
</evidence>
<keyword evidence="2" id="KW-1185">Reference proteome</keyword>
<proteinExistence type="predicted"/>
<protein>
    <submittedName>
        <fullName evidence="1">Uncharacterized protein</fullName>
    </submittedName>
</protein>
<dbReference type="Proteomes" id="UP000188388">
    <property type="component" value="Unassembled WGS sequence"/>
</dbReference>
<dbReference type="EMBL" id="FTPD01000005">
    <property type="protein sequence ID" value="SIT53575.1"/>
    <property type="molecule type" value="Genomic_DNA"/>
</dbReference>
<gene>
    <name evidence="1" type="ORF">BQ8794_130059</name>
</gene>
<reference evidence="2" key="1">
    <citation type="submission" date="2017-01" db="EMBL/GenBank/DDBJ databases">
        <authorList>
            <person name="Brunel B."/>
        </authorList>
    </citation>
    <scope>NUCLEOTIDE SEQUENCE [LARGE SCALE GENOMIC DNA]</scope>
</reference>
<organism evidence="1 2">
    <name type="scientific">Mesorhizobium prunaredense</name>
    <dbReference type="NCBI Taxonomy" id="1631249"/>
    <lineage>
        <taxon>Bacteria</taxon>
        <taxon>Pseudomonadati</taxon>
        <taxon>Pseudomonadota</taxon>
        <taxon>Alphaproteobacteria</taxon>
        <taxon>Hyphomicrobiales</taxon>
        <taxon>Phyllobacteriaceae</taxon>
        <taxon>Mesorhizobium</taxon>
    </lineage>
</organism>